<evidence type="ECO:0000313" key="2">
    <source>
        <dbReference type="Proteomes" id="UP000289738"/>
    </source>
</evidence>
<gene>
    <name evidence="1" type="ORF">Ahy_A03g013411</name>
</gene>
<organism evidence="1 2">
    <name type="scientific">Arachis hypogaea</name>
    <name type="common">Peanut</name>
    <dbReference type="NCBI Taxonomy" id="3818"/>
    <lineage>
        <taxon>Eukaryota</taxon>
        <taxon>Viridiplantae</taxon>
        <taxon>Streptophyta</taxon>
        <taxon>Embryophyta</taxon>
        <taxon>Tracheophyta</taxon>
        <taxon>Spermatophyta</taxon>
        <taxon>Magnoliopsida</taxon>
        <taxon>eudicotyledons</taxon>
        <taxon>Gunneridae</taxon>
        <taxon>Pentapetalae</taxon>
        <taxon>rosids</taxon>
        <taxon>fabids</taxon>
        <taxon>Fabales</taxon>
        <taxon>Fabaceae</taxon>
        <taxon>Papilionoideae</taxon>
        <taxon>50 kb inversion clade</taxon>
        <taxon>dalbergioids sensu lato</taxon>
        <taxon>Dalbergieae</taxon>
        <taxon>Pterocarpus clade</taxon>
        <taxon>Arachis</taxon>
    </lineage>
</organism>
<dbReference type="Proteomes" id="UP000289738">
    <property type="component" value="Chromosome A03"/>
</dbReference>
<dbReference type="STRING" id="3818.A0A445DVJ1"/>
<evidence type="ECO:0000313" key="1">
    <source>
        <dbReference type="EMBL" id="RYR67147.1"/>
    </source>
</evidence>
<dbReference type="EMBL" id="SDMP01000003">
    <property type="protein sequence ID" value="RYR67147.1"/>
    <property type="molecule type" value="Genomic_DNA"/>
</dbReference>
<dbReference type="Gene3D" id="3.40.50.1100">
    <property type="match status" value="1"/>
</dbReference>
<name>A0A445DVJ1_ARAHY</name>
<keyword evidence="2" id="KW-1185">Reference proteome</keyword>
<reference evidence="1 2" key="1">
    <citation type="submission" date="2019-01" db="EMBL/GenBank/DDBJ databases">
        <title>Sequencing of cultivated peanut Arachis hypogaea provides insights into genome evolution and oil improvement.</title>
        <authorList>
            <person name="Chen X."/>
        </authorList>
    </citation>
    <scope>NUCLEOTIDE SEQUENCE [LARGE SCALE GENOMIC DNA]</scope>
    <source>
        <strain evidence="2">cv. Fuhuasheng</strain>
        <tissue evidence="1">Leaves</tissue>
    </source>
</reference>
<dbReference type="InterPro" id="IPR036052">
    <property type="entry name" value="TrpB-like_PALP_sf"/>
</dbReference>
<accession>A0A445DVJ1</accession>
<sequence length="111" mass="11895">MIELSRRECSSNGIMEALPPLANARDMIDEIENRSSYLLVALESGQLSPGGIITEGSAGNTAISIATVAPAFAFKSHIIIPNDAVIEKVGTFVILVKHENYTLLGLQRLPC</sequence>
<dbReference type="AlphaFoldDB" id="A0A445DVJ1"/>
<protein>
    <recommendedName>
        <fullName evidence="3">Tryptophan synthase beta chain-like PALP domain-containing protein</fullName>
    </recommendedName>
</protein>
<dbReference type="SUPFAM" id="SSF53686">
    <property type="entry name" value="Tryptophan synthase beta subunit-like PLP-dependent enzymes"/>
    <property type="match status" value="1"/>
</dbReference>
<evidence type="ECO:0008006" key="3">
    <source>
        <dbReference type="Google" id="ProtNLM"/>
    </source>
</evidence>
<proteinExistence type="predicted"/>
<comment type="caution">
    <text evidence="1">The sequence shown here is derived from an EMBL/GenBank/DDBJ whole genome shotgun (WGS) entry which is preliminary data.</text>
</comment>